<dbReference type="InterPro" id="IPR008927">
    <property type="entry name" value="6-PGluconate_DH-like_C_sf"/>
</dbReference>
<dbReference type="GO" id="GO:0005737">
    <property type="term" value="C:cytoplasm"/>
    <property type="evidence" value="ECO:0007669"/>
    <property type="project" value="TreeGrafter"/>
</dbReference>
<dbReference type="EC" id="1.1.1.169" evidence="4"/>
<keyword evidence="4" id="KW-0566">Pantothenate biosynthesis</keyword>
<dbReference type="SUPFAM" id="SSF51735">
    <property type="entry name" value="NAD(P)-binding Rossmann-fold domains"/>
    <property type="match status" value="1"/>
</dbReference>
<dbReference type="PANTHER" id="PTHR21708:SF26">
    <property type="entry name" value="2-DEHYDROPANTOATE 2-REDUCTASE"/>
    <property type="match status" value="1"/>
</dbReference>
<comment type="pathway">
    <text evidence="4">Cofactor biosynthesis; (R)-pantothenate biosynthesis; (R)-pantoate from 3-methyl-2-oxobutanoate: step 2/2.</text>
</comment>
<dbReference type="OrthoDB" id="9793586at2"/>
<dbReference type="NCBIfam" id="TIGR00745">
    <property type="entry name" value="apbA_panE"/>
    <property type="match status" value="1"/>
</dbReference>
<reference evidence="7" key="1">
    <citation type="journal article" date="2015" name="Genome Announc.">
        <title>Draft Genome Sequence of Anaerolineae Strain TC1, a Novel Isolate from a Methanogenic Wastewater Treatment System.</title>
        <authorList>
            <person name="Matsuura N."/>
            <person name="Tourlousse D.M."/>
            <person name="Sun L."/>
            <person name="Toyonaga M."/>
            <person name="Kuroda K."/>
            <person name="Ohashi A."/>
            <person name="Cruz R."/>
            <person name="Yamaguchi T."/>
            <person name="Sekiguchi Y."/>
        </authorList>
    </citation>
    <scope>NUCLEOTIDE SEQUENCE [LARGE SCALE GENOMIC DNA]</scope>
    <source>
        <strain evidence="7">TC1</strain>
    </source>
</reference>
<comment type="similarity">
    <text evidence="1 4">Belongs to the ketopantoate reductase family.</text>
</comment>
<dbReference type="SUPFAM" id="SSF48179">
    <property type="entry name" value="6-phosphogluconate dehydrogenase C-terminal domain-like"/>
    <property type="match status" value="1"/>
</dbReference>
<feature type="domain" description="Ketopantoate reductase N-terminal" evidence="5">
    <location>
        <begin position="7"/>
        <end position="151"/>
    </location>
</feature>
<dbReference type="EMBL" id="DF968181">
    <property type="protein sequence ID" value="GAP41453.1"/>
    <property type="molecule type" value="Genomic_DNA"/>
</dbReference>
<dbReference type="Proteomes" id="UP000053370">
    <property type="component" value="Unassembled WGS sequence"/>
</dbReference>
<evidence type="ECO:0000313" key="8">
    <source>
        <dbReference type="Proteomes" id="UP000053370"/>
    </source>
</evidence>
<dbReference type="AlphaFoldDB" id="A0A0S7BMJ4"/>
<gene>
    <name evidence="7" type="ORF">ATC1_131442</name>
</gene>
<evidence type="ECO:0000313" key="7">
    <source>
        <dbReference type="EMBL" id="GAP41453.1"/>
    </source>
</evidence>
<keyword evidence="2 4" id="KW-0521">NADP</keyword>
<dbReference type="STRING" id="1678840.ATC1_131442"/>
<dbReference type="InterPro" id="IPR013332">
    <property type="entry name" value="KPR_N"/>
</dbReference>
<evidence type="ECO:0000256" key="3">
    <source>
        <dbReference type="ARBA" id="ARBA00023002"/>
    </source>
</evidence>
<dbReference type="InterPro" id="IPR036291">
    <property type="entry name" value="NAD(P)-bd_dom_sf"/>
</dbReference>
<feature type="domain" description="Ketopantoate reductase C-terminal" evidence="6">
    <location>
        <begin position="177"/>
        <end position="302"/>
    </location>
</feature>
<organism evidence="7">
    <name type="scientific">Flexilinea flocculi</name>
    <dbReference type="NCBI Taxonomy" id="1678840"/>
    <lineage>
        <taxon>Bacteria</taxon>
        <taxon>Bacillati</taxon>
        <taxon>Chloroflexota</taxon>
        <taxon>Anaerolineae</taxon>
        <taxon>Anaerolineales</taxon>
        <taxon>Anaerolineaceae</taxon>
        <taxon>Flexilinea</taxon>
    </lineage>
</organism>
<dbReference type="Gene3D" id="1.10.1040.10">
    <property type="entry name" value="N-(1-d-carboxylethyl)-l-norvaline Dehydrogenase, domain 2"/>
    <property type="match status" value="1"/>
</dbReference>
<dbReference type="InterPro" id="IPR013328">
    <property type="entry name" value="6PGD_dom2"/>
</dbReference>
<sequence>MEIKTVSIIGHGVLGNLFGKIITDHLGKEAVRFVADKDRIERYQREGVFSNGEKCDFLYMDSDAPCEPADLVIFTVKYLQLNSAIKTARNQIGDNTIILSLLNGIVSEEIIGKTYGMDKILYSVAQGMDAVKTGNQLTYHLPGRIEFGEADGSYSDKVKAVDEFFTKAGIAHGMPKDMIKKMWSKWMLNVGVNQVVTAYETTYRETQKEGEARDKFLAAMREVKAIANYKGIDLTEADIQYWVNDVLAPMSPDAMPSMRQDTLAHRKTEVDLFAGTVIRLGKECGIPTPVNQFLYDRIKEIESKF</sequence>
<dbReference type="InterPro" id="IPR013752">
    <property type="entry name" value="KPA_reductase"/>
</dbReference>
<dbReference type="Gene3D" id="3.40.50.720">
    <property type="entry name" value="NAD(P)-binding Rossmann-like Domain"/>
    <property type="match status" value="1"/>
</dbReference>
<proteinExistence type="inferred from homology"/>
<evidence type="ECO:0000256" key="2">
    <source>
        <dbReference type="ARBA" id="ARBA00022857"/>
    </source>
</evidence>
<dbReference type="PATRIC" id="fig|1678840.3.peg.2906"/>
<protein>
    <recommendedName>
        <fullName evidence="4">2-dehydropantoate 2-reductase</fullName>
        <ecNumber evidence="4">1.1.1.169</ecNumber>
    </recommendedName>
    <alternativeName>
        <fullName evidence="4">Ketopantoate reductase</fullName>
    </alternativeName>
</protein>
<comment type="catalytic activity">
    <reaction evidence="4">
        <text>(R)-pantoate + NADP(+) = 2-dehydropantoate + NADPH + H(+)</text>
        <dbReference type="Rhea" id="RHEA:16233"/>
        <dbReference type="ChEBI" id="CHEBI:11561"/>
        <dbReference type="ChEBI" id="CHEBI:15378"/>
        <dbReference type="ChEBI" id="CHEBI:15980"/>
        <dbReference type="ChEBI" id="CHEBI:57783"/>
        <dbReference type="ChEBI" id="CHEBI:58349"/>
        <dbReference type="EC" id="1.1.1.169"/>
    </reaction>
</comment>
<name>A0A0S7BMJ4_9CHLR</name>
<evidence type="ECO:0000256" key="4">
    <source>
        <dbReference type="RuleBase" id="RU362068"/>
    </source>
</evidence>
<dbReference type="InterPro" id="IPR051402">
    <property type="entry name" value="KPR-Related"/>
</dbReference>
<keyword evidence="3 4" id="KW-0560">Oxidoreductase</keyword>
<evidence type="ECO:0000259" key="5">
    <source>
        <dbReference type="Pfam" id="PF02558"/>
    </source>
</evidence>
<accession>A0A0S7BMJ4</accession>
<keyword evidence="8" id="KW-1185">Reference proteome</keyword>
<dbReference type="Pfam" id="PF02558">
    <property type="entry name" value="ApbA"/>
    <property type="match status" value="1"/>
</dbReference>
<dbReference type="PANTHER" id="PTHR21708">
    <property type="entry name" value="PROBABLE 2-DEHYDROPANTOATE 2-REDUCTASE"/>
    <property type="match status" value="1"/>
</dbReference>
<dbReference type="UniPathway" id="UPA00028">
    <property type="reaction ID" value="UER00004"/>
</dbReference>
<dbReference type="InterPro" id="IPR003710">
    <property type="entry name" value="ApbA"/>
</dbReference>
<evidence type="ECO:0000256" key="1">
    <source>
        <dbReference type="ARBA" id="ARBA00007870"/>
    </source>
</evidence>
<dbReference type="Pfam" id="PF08546">
    <property type="entry name" value="ApbA_C"/>
    <property type="match status" value="1"/>
</dbReference>
<dbReference type="RefSeq" id="WP_062282698.1">
    <property type="nucleotide sequence ID" value="NZ_DF968181.1"/>
</dbReference>
<dbReference type="GO" id="GO:0015940">
    <property type="term" value="P:pantothenate biosynthetic process"/>
    <property type="evidence" value="ECO:0007669"/>
    <property type="project" value="UniProtKB-UniPathway"/>
</dbReference>
<comment type="function">
    <text evidence="4">Catalyzes the NADPH-dependent reduction of ketopantoate into pantoic acid.</text>
</comment>
<dbReference type="GO" id="GO:0008677">
    <property type="term" value="F:2-dehydropantoate 2-reductase activity"/>
    <property type="evidence" value="ECO:0007669"/>
    <property type="project" value="UniProtKB-EC"/>
</dbReference>
<evidence type="ECO:0000259" key="6">
    <source>
        <dbReference type="Pfam" id="PF08546"/>
    </source>
</evidence>